<dbReference type="AlphaFoldDB" id="X6NWT3"/>
<keyword evidence="2" id="KW-0812">Transmembrane</keyword>
<keyword evidence="2" id="KW-0472">Membrane</keyword>
<evidence type="ECO:0000313" key="3">
    <source>
        <dbReference type="EMBL" id="ETO29752.1"/>
    </source>
</evidence>
<dbReference type="Proteomes" id="UP000023152">
    <property type="component" value="Unassembled WGS sequence"/>
</dbReference>
<keyword evidence="2" id="KW-1133">Transmembrane helix</keyword>
<organism evidence="3 4">
    <name type="scientific">Reticulomyxa filosa</name>
    <dbReference type="NCBI Taxonomy" id="46433"/>
    <lineage>
        <taxon>Eukaryota</taxon>
        <taxon>Sar</taxon>
        <taxon>Rhizaria</taxon>
        <taxon>Retaria</taxon>
        <taxon>Foraminifera</taxon>
        <taxon>Monothalamids</taxon>
        <taxon>Reticulomyxidae</taxon>
        <taxon>Reticulomyxa</taxon>
    </lineage>
</organism>
<evidence type="ECO:0000256" key="1">
    <source>
        <dbReference type="SAM" id="MobiDB-lite"/>
    </source>
</evidence>
<gene>
    <name evidence="3" type="ORF">RFI_07371</name>
</gene>
<protein>
    <submittedName>
        <fullName evidence="3">Uncharacterized protein</fullName>
    </submittedName>
</protein>
<reference evidence="3 4" key="1">
    <citation type="journal article" date="2013" name="Curr. Biol.">
        <title>The Genome of the Foraminiferan Reticulomyxa filosa.</title>
        <authorList>
            <person name="Glockner G."/>
            <person name="Hulsmann N."/>
            <person name="Schleicher M."/>
            <person name="Noegel A.A."/>
            <person name="Eichinger L."/>
            <person name="Gallinger C."/>
            <person name="Pawlowski J."/>
            <person name="Sierra R."/>
            <person name="Euteneuer U."/>
            <person name="Pillet L."/>
            <person name="Moustafa A."/>
            <person name="Platzer M."/>
            <person name="Groth M."/>
            <person name="Szafranski K."/>
            <person name="Schliwa M."/>
        </authorList>
    </citation>
    <scope>NUCLEOTIDE SEQUENCE [LARGE SCALE GENOMIC DNA]</scope>
</reference>
<proteinExistence type="predicted"/>
<feature type="region of interest" description="Disordered" evidence="1">
    <location>
        <begin position="117"/>
        <end position="137"/>
    </location>
</feature>
<accession>X6NWT3</accession>
<dbReference type="EMBL" id="ASPP01005862">
    <property type="protein sequence ID" value="ETO29752.1"/>
    <property type="molecule type" value="Genomic_DNA"/>
</dbReference>
<keyword evidence="4" id="KW-1185">Reference proteome</keyword>
<feature type="transmembrane region" description="Helical" evidence="2">
    <location>
        <begin position="140"/>
        <end position="159"/>
    </location>
</feature>
<feature type="compositionally biased region" description="Low complexity" evidence="1">
    <location>
        <begin position="125"/>
        <end position="137"/>
    </location>
</feature>
<comment type="caution">
    <text evidence="3">The sequence shown here is derived from an EMBL/GenBank/DDBJ whole genome shotgun (WGS) entry which is preliminary data.</text>
</comment>
<feature type="transmembrane region" description="Helical" evidence="2">
    <location>
        <begin position="80"/>
        <end position="100"/>
    </location>
</feature>
<name>X6NWT3_RETFI</name>
<feature type="transmembrane region" description="Helical" evidence="2">
    <location>
        <begin position="196"/>
        <end position="217"/>
    </location>
</feature>
<evidence type="ECO:0000256" key="2">
    <source>
        <dbReference type="SAM" id="Phobius"/>
    </source>
</evidence>
<evidence type="ECO:0000313" key="4">
    <source>
        <dbReference type="Proteomes" id="UP000023152"/>
    </source>
</evidence>
<sequence>MYMDHTAIVLLAVGSADEQNGDKNKKVAHRQRVLEIESCTKRFQRVLWQFMRSSLMFAYLTILPLFFTTNMLVKCQSQNYIAILGVYVLSILLLQAFGTYRAFRSYYQILQDNSQQQPNARATHSSSISSESSPSSSPKVFLWNLDTVIALVLLCYEVYQLAVFASHTISTSGDSIDDSTTTASSSSNSYQSLTGLFVHICIYTILCLFFFQNCYFLKKKRMETKDGECWINENLLYVYIVELLFVY</sequence>
<feature type="transmembrane region" description="Helical" evidence="2">
    <location>
        <begin position="50"/>
        <end position="68"/>
    </location>
</feature>